<keyword evidence="3" id="KW-1185">Reference proteome</keyword>
<evidence type="ECO:0000256" key="1">
    <source>
        <dbReference type="SAM" id="MobiDB-lite"/>
    </source>
</evidence>
<dbReference type="Proteomes" id="UP000005436">
    <property type="component" value="Chromosome"/>
</dbReference>
<dbReference type="HOGENOM" id="CLU_3085670_0_0_10"/>
<name>G8UHY8_TANFA</name>
<evidence type="ECO:0000313" key="3">
    <source>
        <dbReference type="Proteomes" id="UP000005436"/>
    </source>
</evidence>
<dbReference type="AlphaFoldDB" id="G8UHY8"/>
<dbReference type="KEGG" id="tfo:BFO_2115"/>
<sequence>MLKNNFDYRTDKQKYLFSFVSQKGTDRSEKPPENGYRSKTSRKGNRHTTDSP</sequence>
<dbReference type="PATRIC" id="fig|203275.8.peg.1921"/>
<reference evidence="3" key="1">
    <citation type="submission" date="2011-12" db="EMBL/GenBank/DDBJ databases">
        <title>Complete sequence of Tannerella forsythia ATCC 43037.</title>
        <authorList>
            <person name="Dewhirst F."/>
            <person name="Tanner A."/>
            <person name="Izard J."/>
            <person name="Brinkac L."/>
            <person name="Durkin A.S."/>
            <person name="Hostetler J."/>
            <person name="Shetty J."/>
            <person name="Torralba M."/>
            <person name="Gill S."/>
            <person name="Nelson K."/>
        </authorList>
    </citation>
    <scope>NUCLEOTIDE SEQUENCE [LARGE SCALE GENOMIC DNA]</scope>
    <source>
        <strain evidence="3">ATCC 43037 / JCM 10827 / CCUG 33226 / KCTC 5666 / FDC 338</strain>
    </source>
</reference>
<feature type="region of interest" description="Disordered" evidence="1">
    <location>
        <begin position="19"/>
        <end position="52"/>
    </location>
</feature>
<protein>
    <submittedName>
        <fullName evidence="2">Uncharacterized protein</fullName>
    </submittedName>
</protein>
<gene>
    <name evidence="2" type="ordered locus">BFO_2115</name>
</gene>
<dbReference type="STRING" id="203275.BFO_2115"/>
<proteinExistence type="predicted"/>
<evidence type="ECO:0000313" key="2">
    <source>
        <dbReference type="EMBL" id="AEW20226.1"/>
    </source>
</evidence>
<organism evidence="2 3">
    <name type="scientific">Tannerella forsythia (strain ATCC 43037 / JCM 10827 / CCUG 21028 A / KCTC 5666 / FDC 338)</name>
    <name type="common">Bacteroides forsythus</name>
    <dbReference type="NCBI Taxonomy" id="203275"/>
    <lineage>
        <taxon>Bacteria</taxon>
        <taxon>Pseudomonadati</taxon>
        <taxon>Bacteroidota</taxon>
        <taxon>Bacteroidia</taxon>
        <taxon>Bacteroidales</taxon>
        <taxon>Tannerellaceae</taxon>
        <taxon>Tannerella</taxon>
    </lineage>
</organism>
<dbReference type="EMBL" id="CP003191">
    <property type="protein sequence ID" value="AEW20226.1"/>
    <property type="molecule type" value="Genomic_DNA"/>
</dbReference>
<accession>G8UHY8</accession>